<feature type="region of interest" description="Disordered" evidence="1">
    <location>
        <begin position="31"/>
        <end position="50"/>
    </location>
</feature>
<dbReference type="KEGG" id="pda:120104997"/>
<dbReference type="SUPFAM" id="SSF56219">
    <property type="entry name" value="DNase I-like"/>
    <property type="match status" value="1"/>
</dbReference>
<dbReference type="Pfam" id="PF03372">
    <property type="entry name" value="Exo_endo_phos"/>
    <property type="match status" value="1"/>
</dbReference>
<evidence type="ECO:0000256" key="1">
    <source>
        <dbReference type="SAM" id="MobiDB-lite"/>
    </source>
</evidence>
<dbReference type="InterPro" id="IPR043502">
    <property type="entry name" value="DNA/RNA_pol_sf"/>
</dbReference>
<organism evidence="3 4">
    <name type="scientific">Phoenix dactylifera</name>
    <name type="common">Date palm</name>
    <dbReference type="NCBI Taxonomy" id="42345"/>
    <lineage>
        <taxon>Eukaryota</taxon>
        <taxon>Viridiplantae</taxon>
        <taxon>Streptophyta</taxon>
        <taxon>Embryophyta</taxon>
        <taxon>Tracheophyta</taxon>
        <taxon>Spermatophyta</taxon>
        <taxon>Magnoliopsida</taxon>
        <taxon>Liliopsida</taxon>
        <taxon>Arecaceae</taxon>
        <taxon>Coryphoideae</taxon>
        <taxon>Phoeniceae</taxon>
        <taxon>Phoenix</taxon>
    </lineage>
</organism>
<dbReference type="Pfam" id="PF00078">
    <property type="entry name" value="RVT_1"/>
    <property type="match status" value="1"/>
</dbReference>
<dbReference type="Proteomes" id="UP000228380">
    <property type="component" value="Unplaced"/>
</dbReference>
<dbReference type="CDD" id="cd01650">
    <property type="entry name" value="RT_nLTR_like"/>
    <property type="match status" value="1"/>
</dbReference>
<dbReference type="OrthoDB" id="445826at2759"/>
<dbReference type="RefSeq" id="XP_038972942.1">
    <property type="nucleotide sequence ID" value="XM_039117014.1"/>
</dbReference>
<dbReference type="InterPro" id="IPR036691">
    <property type="entry name" value="Endo/exonu/phosph_ase_sf"/>
</dbReference>
<accession>A0A8B8ZI18</accession>
<dbReference type="Pfam" id="PF13966">
    <property type="entry name" value="zf-RVT"/>
    <property type="match status" value="1"/>
</dbReference>
<dbReference type="InterPro" id="IPR000477">
    <property type="entry name" value="RT_dom"/>
</dbReference>
<proteinExistence type="predicted"/>
<keyword evidence="3" id="KW-1185">Reference proteome</keyword>
<dbReference type="InterPro" id="IPR005135">
    <property type="entry name" value="Endo/exonuclease/phosphatase"/>
</dbReference>
<evidence type="ECO:0000313" key="4">
    <source>
        <dbReference type="RefSeq" id="XP_038972942.1"/>
    </source>
</evidence>
<evidence type="ECO:0000259" key="2">
    <source>
        <dbReference type="PROSITE" id="PS50878"/>
    </source>
</evidence>
<dbReference type="GeneID" id="120104997"/>
<reference evidence="4" key="1">
    <citation type="submission" date="2025-08" db="UniProtKB">
        <authorList>
            <consortium name="RefSeq"/>
        </authorList>
    </citation>
    <scope>IDENTIFICATION</scope>
    <source>
        <tissue evidence="4">Young leaves</tissue>
    </source>
</reference>
<name>A0A8B8ZI18_PHODC</name>
<dbReference type="SUPFAM" id="SSF56672">
    <property type="entry name" value="DNA/RNA polymerases"/>
    <property type="match status" value="1"/>
</dbReference>
<protein>
    <submittedName>
        <fullName evidence="4">Uncharacterized protein LOC120104997</fullName>
    </submittedName>
</protein>
<dbReference type="PANTHER" id="PTHR33116:SF70">
    <property type="entry name" value="NON-LTR RETROELEMENT REVERSE TRANSCRIPTASE-LIKE PROTEIN"/>
    <property type="match status" value="1"/>
</dbReference>
<dbReference type="InterPro" id="IPR026960">
    <property type="entry name" value="RVT-Znf"/>
</dbReference>
<feature type="domain" description="Reverse transcriptase" evidence="2">
    <location>
        <begin position="469"/>
        <end position="750"/>
    </location>
</feature>
<dbReference type="GO" id="GO:0003824">
    <property type="term" value="F:catalytic activity"/>
    <property type="evidence" value="ECO:0007669"/>
    <property type="project" value="InterPro"/>
</dbReference>
<dbReference type="AlphaFoldDB" id="A0A8B8ZI18"/>
<dbReference type="Gene3D" id="3.60.10.10">
    <property type="entry name" value="Endonuclease/exonuclease/phosphatase"/>
    <property type="match status" value="1"/>
</dbReference>
<dbReference type="PROSITE" id="PS50878">
    <property type="entry name" value="RT_POL"/>
    <property type="match status" value="1"/>
</dbReference>
<gene>
    <name evidence="4" type="primary">LOC120104997</name>
</gene>
<dbReference type="PANTHER" id="PTHR33116">
    <property type="entry name" value="REVERSE TRANSCRIPTASE ZINC-BINDING DOMAIN-CONTAINING PROTEIN-RELATED-RELATED"/>
    <property type="match status" value="1"/>
</dbReference>
<evidence type="ECO:0000313" key="3">
    <source>
        <dbReference type="Proteomes" id="UP000228380"/>
    </source>
</evidence>
<sequence length="1236" mass="139999">MVMGGDTDHTTAVQHIRAAVMQVASAEQWEGPGSTLEAGPAAQGEDGGAAKPSFMSSFKRLVQVHCPEICFISETRLSGEGLVRLRRRLGRDWESYAVDSRGLSGGILLLWRRGVATFDVFHNCPQQVVMVASAPDVAPWVLCGVYASTDYRVRRVLWQEIASLTAQGVPTVVVGDFNCILSSSDKRGGAAFMDRADRREFRDFVSRTGLVDYGFSGPQFTWCNNQLGSARVWERLDRAFASPDWILCFPTCRVSHLPRIASDHCPLLISTSSGPSHHSPFCFEKVWLSYPQSWDIVREAWRIPVRGDAMHRVSRKLELAKRRLRRWNRETVGDIFRRVEGVETAISELQRKEDLEGELSVDDMGDLRGLLATHHSLLRQHEIFWRQKSRVQWTADEESGDRDHPLRVDARIEDIENAALVRPVSAQEVQEAVWALAPDKAPGPDGFPPFFFRQYWGIIRTAVVEAIQCFFSQERMPDDWKATFITLILKRQGAAEPGHFRPISLCTTLYKVVARIMVRRMKPLLPGIISQEQGAFIAGRNISHNVLLAQEMMWDLQRASKRRSLMAIKLDMERAYDRISWRFLQQALEVYGFHRQWIGWIMGCVRGPRFSILVNGTPSPFFESTMGLRQECPLSPYLFILCADILSRDLQRVCARRELEAYVPATGASPLSHLLFADDCLLLARARVSDARVLRRVVADYCAASGQRVNFHKSVVHFSPSTESRVRQEIRGILQIPQQEETLTYLGVPITGRRLRVAECSYLVQRVECRLEGWRAASLSMMGRLTLIRSVLGSMPVYLMANTVVPKSTLLRVERLLRCFLWGSYGGGHGVHLVAWEHVCRPTSEGGLGVQSLLERRELFIARHAARFLLEPHGLWSQVMAARYGRGGSEAARRARRVSFMWREIGRYLPTVSANTRWLIGDGRSIDVTADPWVDTVPLRCWPTMIDAEAVEGLRVFDLLAPGESAWDDARLCQLFGGYLAERIRSLPVPGCGGPDVRVWGTSCRSRVSLRDLADVILQEHEPGQDYTWIWRSGLHPRAALFLWKVAWDRLPTRAVLSRRGWGIPAECGTCSVEESIDHVLFQCTWARSAWLWAGFPQEVWRGRPQFVQMMQQWLARPRTSQEAIRATCTAHQIWLARNARTFGERRVSPRFVAEFARVQALEIKLSSDGPLIARVTWGSLSAPAAPQQVVEGIVSVFLDVVKTVHHLNWIIINCTLQVNRLDVLRIILNENSIHD</sequence>